<dbReference type="AlphaFoldDB" id="A0A5S4UWV1"/>
<comment type="caution">
    <text evidence="2">The sequence shown here is derived from an EMBL/GenBank/DDBJ whole genome shotgun (WGS) entry which is preliminary data.</text>
</comment>
<evidence type="ECO:0000313" key="3">
    <source>
        <dbReference type="Proteomes" id="UP000325243"/>
    </source>
</evidence>
<sequence>MGYSIERLRGMTDDELVAEHDHVAKSTQVGVNYYLDELDRRSRDRATVAANRLARNSFWLSVVGTVLSVISTAIAVLALFVAIENG</sequence>
<keyword evidence="3" id="KW-1185">Reference proteome</keyword>
<dbReference type="RefSeq" id="WP_148735137.1">
    <property type="nucleotide sequence ID" value="NZ_VSSB01000002.1"/>
</dbReference>
<organism evidence="2 3">
    <name type="scientific">Agromyces mariniharenae</name>
    <dbReference type="NCBI Taxonomy" id="2604423"/>
    <lineage>
        <taxon>Bacteria</taxon>
        <taxon>Bacillati</taxon>
        <taxon>Actinomycetota</taxon>
        <taxon>Actinomycetes</taxon>
        <taxon>Micrococcales</taxon>
        <taxon>Microbacteriaceae</taxon>
        <taxon>Agromyces</taxon>
    </lineage>
</organism>
<proteinExistence type="predicted"/>
<protein>
    <submittedName>
        <fullName evidence="2">Uncharacterized protein</fullName>
    </submittedName>
</protein>
<accession>A0A5S4UWV1</accession>
<reference evidence="2 3" key="1">
    <citation type="submission" date="2019-08" db="EMBL/GenBank/DDBJ databases">
        <authorList>
            <person name="Hu J."/>
        </authorList>
    </citation>
    <scope>NUCLEOTIDE SEQUENCE [LARGE SCALE GENOMIC DNA]</scope>
    <source>
        <strain evidence="2 3">NEAU-184</strain>
    </source>
</reference>
<dbReference type="EMBL" id="VSSB01000002">
    <property type="protein sequence ID" value="TYL51042.1"/>
    <property type="molecule type" value="Genomic_DNA"/>
</dbReference>
<evidence type="ECO:0000256" key="1">
    <source>
        <dbReference type="SAM" id="Phobius"/>
    </source>
</evidence>
<evidence type="ECO:0000313" key="2">
    <source>
        <dbReference type="EMBL" id="TYL51042.1"/>
    </source>
</evidence>
<keyword evidence="1" id="KW-1133">Transmembrane helix</keyword>
<feature type="transmembrane region" description="Helical" evidence="1">
    <location>
        <begin position="58"/>
        <end position="83"/>
    </location>
</feature>
<keyword evidence="1" id="KW-0472">Membrane</keyword>
<name>A0A5S4UWV1_9MICO</name>
<gene>
    <name evidence="2" type="ORF">FYC51_18090</name>
</gene>
<keyword evidence="1" id="KW-0812">Transmembrane</keyword>
<dbReference type="Proteomes" id="UP000325243">
    <property type="component" value="Unassembled WGS sequence"/>
</dbReference>